<evidence type="ECO:0000256" key="4">
    <source>
        <dbReference type="ARBA" id="ARBA00022692"/>
    </source>
</evidence>
<dbReference type="InterPro" id="IPR006665">
    <property type="entry name" value="OmpA-like"/>
</dbReference>
<keyword evidence="5 8" id="KW-1133">Transmembrane helix</keyword>
<sequence>MADEENGGSGGGSSGNGGATVIVVKKKGRGHGHGHHGGAWKVAYADFVTAMMAFFLLLWLLASTTEEQKAGIAYYFNPPSNASQYGGGQGIMKGSSAIAADDSAPEETPVMPPAQADSNDDMAVQAKEDAMFRQVAEQIKRAVMNVPELKALMDNMIIDLTPEGLRITITDSADRPLFENGSAAMFPYTRDMMGVVTNVLLPLPNALAIGGHTDVVPYRGANPVYTNWELSSDRAQMTRRVMMQEGMPERRIGRVAGYASQQPLLVDQPEAIKNRRITIIILRSKKGTIAEFTDQGLLAPAEVGLP</sequence>
<accession>A0A6N4R9T7</accession>
<evidence type="ECO:0000259" key="9">
    <source>
        <dbReference type="PROSITE" id="PS51123"/>
    </source>
</evidence>
<name>A0A6N4R9T7_BLAVI</name>
<keyword evidence="6 7" id="KW-0472">Membrane</keyword>
<dbReference type="Pfam" id="PF13677">
    <property type="entry name" value="MotB_plug"/>
    <property type="match status" value="1"/>
</dbReference>
<dbReference type="InterPro" id="IPR036737">
    <property type="entry name" value="OmpA-like_sf"/>
</dbReference>
<dbReference type="GO" id="GO:0005886">
    <property type="term" value="C:plasma membrane"/>
    <property type="evidence" value="ECO:0007669"/>
    <property type="project" value="UniProtKB-SubCell"/>
</dbReference>
<evidence type="ECO:0000256" key="2">
    <source>
        <dbReference type="ARBA" id="ARBA00008914"/>
    </source>
</evidence>
<proteinExistence type="inferred from homology"/>
<keyword evidence="3" id="KW-1003">Cell membrane</keyword>
<feature type="transmembrane region" description="Helical" evidence="8">
    <location>
        <begin position="42"/>
        <end position="62"/>
    </location>
</feature>
<evidence type="ECO:0000256" key="6">
    <source>
        <dbReference type="ARBA" id="ARBA00023136"/>
    </source>
</evidence>
<evidence type="ECO:0000256" key="3">
    <source>
        <dbReference type="ARBA" id="ARBA00022475"/>
    </source>
</evidence>
<comment type="caution">
    <text evidence="10">The sequence shown here is derived from an EMBL/GenBank/DDBJ whole genome shotgun (WGS) entry which is preliminary data.</text>
</comment>
<dbReference type="Proteomes" id="UP000320948">
    <property type="component" value="Unassembled WGS sequence"/>
</dbReference>
<dbReference type="PANTHER" id="PTHR30329:SF21">
    <property type="entry name" value="LIPOPROTEIN YIAD-RELATED"/>
    <property type="match status" value="1"/>
</dbReference>
<comment type="similarity">
    <text evidence="2">Belongs to the MotB family.</text>
</comment>
<dbReference type="InterPro" id="IPR025713">
    <property type="entry name" value="MotB-like_N_dom"/>
</dbReference>
<dbReference type="Pfam" id="PF00691">
    <property type="entry name" value="OmpA"/>
    <property type="match status" value="1"/>
</dbReference>
<evidence type="ECO:0000256" key="7">
    <source>
        <dbReference type="PROSITE-ProRule" id="PRU00473"/>
    </source>
</evidence>
<dbReference type="InterPro" id="IPR050330">
    <property type="entry name" value="Bact_OuterMem_StrucFunc"/>
</dbReference>
<comment type="subcellular location">
    <subcellularLocation>
        <location evidence="1">Cell membrane</location>
        <topology evidence="1">Single-pass membrane protein</topology>
    </subcellularLocation>
</comment>
<dbReference type="EMBL" id="VAFM01000002">
    <property type="protein sequence ID" value="TKW60847.1"/>
    <property type="molecule type" value="Genomic_DNA"/>
</dbReference>
<gene>
    <name evidence="10" type="ORF">DI628_08135</name>
</gene>
<feature type="domain" description="OmpA-like" evidence="9">
    <location>
        <begin position="165"/>
        <end position="285"/>
    </location>
</feature>
<dbReference type="AlphaFoldDB" id="A0A6N4R9T7"/>
<evidence type="ECO:0000313" key="10">
    <source>
        <dbReference type="EMBL" id="TKW60847.1"/>
    </source>
</evidence>
<dbReference type="SUPFAM" id="SSF103088">
    <property type="entry name" value="OmpA-like"/>
    <property type="match status" value="1"/>
</dbReference>
<evidence type="ECO:0000256" key="8">
    <source>
        <dbReference type="SAM" id="Phobius"/>
    </source>
</evidence>
<organism evidence="10 11">
    <name type="scientific">Blastochloris viridis</name>
    <name type="common">Rhodopseudomonas viridis</name>
    <dbReference type="NCBI Taxonomy" id="1079"/>
    <lineage>
        <taxon>Bacteria</taxon>
        <taxon>Pseudomonadati</taxon>
        <taxon>Pseudomonadota</taxon>
        <taxon>Alphaproteobacteria</taxon>
        <taxon>Hyphomicrobiales</taxon>
        <taxon>Blastochloridaceae</taxon>
        <taxon>Blastochloris</taxon>
    </lineage>
</organism>
<dbReference type="Gene3D" id="3.30.1330.60">
    <property type="entry name" value="OmpA-like domain"/>
    <property type="match status" value="1"/>
</dbReference>
<evidence type="ECO:0000256" key="5">
    <source>
        <dbReference type="ARBA" id="ARBA00022989"/>
    </source>
</evidence>
<evidence type="ECO:0000313" key="11">
    <source>
        <dbReference type="Proteomes" id="UP000320948"/>
    </source>
</evidence>
<dbReference type="PROSITE" id="PS51123">
    <property type="entry name" value="OMPA_2"/>
    <property type="match status" value="1"/>
</dbReference>
<keyword evidence="4 8" id="KW-0812">Transmembrane</keyword>
<protein>
    <recommendedName>
        <fullName evidence="9">OmpA-like domain-containing protein</fullName>
    </recommendedName>
</protein>
<evidence type="ECO:0000256" key="1">
    <source>
        <dbReference type="ARBA" id="ARBA00004162"/>
    </source>
</evidence>
<reference evidence="10 11" key="1">
    <citation type="journal article" date="2017" name="Nat. Commun.">
        <title>In situ click chemistry generation of cyclooxygenase-2 inhibitors.</title>
        <authorList>
            <person name="Bhardwaj A."/>
            <person name="Kaur J."/>
            <person name="Wuest M."/>
            <person name="Wuest F."/>
        </authorList>
    </citation>
    <scope>NUCLEOTIDE SEQUENCE [LARGE SCALE GENOMIC DNA]</scope>
    <source>
        <strain evidence="10">S2_018_000_R2_106</strain>
    </source>
</reference>
<dbReference type="CDD" id="cd07185">
    <property type="entry name" value="OmpA_C-like"/>
    <property type="match status" value="1"/>
</dbReference>
<dbReference type="PANTHER" id="PTHR30329">
    <property type="entry name" value="STATOR ELEMENT OF FLAGELLAR MOTOR COMPLEX"/>
    <property type="match status" value="1"/>
</dbReference>